<evidence type="ECO:0000259" key="15">
    <source>
        <dbReference type="SMART" id="SM00965"/>
    </source>
</evidence>
<feature type="signal peptide" evidence="14">
    <location>
        <begin position="1"/>
        <end position="32"/>
    </location>
</feature>
<comment type="subcellular location">
    <subcellularLocation>
        <location evidence="1 12">Cell outer membrane</location>
        <topology evidence="1 12">Multi-pass membrane protein</topology>
    </subcellularLocation>
</comment>
<keyword evidence="5 12" id="KW-0812">Transmembrane</keyword>
<comment type="similarity">
    <text evidence="12 13">Belongs to the TonB-dependent receptor family.</text>
</comment>
<dbReference type="Pfam" id="PF07715">
    <property type="entry name" value="Plug"/>
    <property type="match status" value="1"/>
</dbReference>
<reference evidence="17" key="1">
    <citation type="journal article" date="2019" name="Int. J. Syst. Evol. Microbiol.">
        <title>The Global Catalogue of Microorganisms (GCM) 10K type strain sequencing project: providing services to taxonomists for standard genome sequencing and annotation.</title>
        <authorList>
            <consortium name="The Broad Institute Genomics Platform"/>
            <consortium name="The Broad Institute Genome Sequencing Center for Infectious Disease"/>
            <person name="Wu L."/>
            <person name="Ma J."/>
        </authorList>
    </citation>
    <scope>NUCLEOTIDE SEQUENCE [LARGE SCALE GENOMIC DNA]</scope>
    <source>
        <strain evidence="17">JCM 17926</strain>
    </source>
</reference>
<evidence type="ECO:0000256" key="4">
    <source>
        <dbReference type="ARBA" id="ARBA00022496"/>
    </source>
</evidence>
<evidence type="ECO:0000256" key="2">
    <source>
        <dbReference type="ARBA" id="ARBA00022448"/>
    </source>
</evidence>
<dbReference type="NCBIfam" id="TIGR04057">
    <property type="entry name" value="SusC_RagA_signa"/>
    <property type="match status" value="1"/>
</dbReference>
<keyword evidence="17" id="KW-1185">Reference proteome</keyword>
<accession>A0ABP8LPR4</accession>
<evidence type="ECO:0000256" key="12">
    <source>
        <dbReference type="PROSITE-ProRule" id="PRU01360"/>
    </source>
</evidence>
<keyword evidence="11 12" id="KW-0998">Cell outer membrane</keyword>
<dbReference type="InterPro" id="IPR008969">
    <property type="entry name" value="CarboxyPept-like_regulatory"/>
</dbReference>
<dbReference type="Gene3D" id="2.60.40.1120">
    <property type="entry name" value="Carboxypeptidase-like, regulatory domain"/>
    <property type="match status" value="1"/>
</dbReference>
<name>A0ABP8LPR4_9BACT</name>
<dbReference type="PANTHER" id="PTHR30069:SF29">
    <property type="entry name" value="HEMOGLOBIN AND HEMOGLOBIN-HAPTOGLOBIN-BINDING PROTEIN 1-RELATED"/>
    <property type="match status" value="1"/>
</dbReference>
<keyword evidence="8 13" id="KW-0798">TonB box</keyword>
<keyword evidence="2 12" id="KW-0813">Transport</keyword>
<comment type="caution">
    <text evidence="16">The sequence shown here is derived from an EMBL/GenBank/DDBJ whole genome shotgun (WGS) entry which is preliminary data.</text>
</comment>
<evidence type="ECO:0000256" key="13">
    <source>
        <dbReference type="RuleBase" id="RU003357"/>
    </source>
</evidence>
<dbReference type="Gene3D" id="2.170.130.10">
    <property type="entry name" value="TonB-dependent receptor, plug domain"/>
    <property type="match status" value="1"/>
</dbReference>
<dbReference type="SUPFAM" id="SSF56935">
    <property type="entry name" value="Porins"/>
    <property type="match status" value="1"/>
</dbReference>
<keyword evidence="7" id="KW-0408">Iron</keyword>
<keyword evidence="9 12" id="KW-0472">Membrane</keyword>
<dbReference type="Gene3D" id="3.55.50.30">
    <property type="match status" value="1"/>
</dbReference>
<dbReference type="NCBIfam" id="TIGR04056">
    <property type="entry name" value="OMP_RagA_SusC"/>
    <property type="match status" value="1"/>
</dbReference>
<proteinExistence type="inferred from homology"/>
<gene>
    <name evidence="16" type="ORF">GCM10023188_21580</name>
</gene>
<dbReference type="InterPro" id="IPR036942">
    <property type="entry name" value="Beta-barrel_TonB_sf"/>
</dbReference>
<organism evidence="16 17">
    <name type="scientific">Pontibacter saemangeumensis</name>
    <dbReference type="NCBI Taxonomy" id="1084525"/>
    <lineage>
        <taxon>Bacteria</taxon>
        <taxon>Pseudomonadati</taxon>
        <taxon>Bacteroidota</taxon>
        <taxon>Cytophagia</taxon>
        <taxon>Cytophagales</taxon>
        <taxon>Hymenobacteraceae</taxon>
        <taxon>Pontibacter</taxon>
    </lineage>
</organism>
<dbReference type="Pfam" id="PF00593">
    <property type="entry name" value="TonB_dep_Rec_b-barrel"/>
    <property type="match status" value="1"/>
</dbReference>
<dbReference type="Pfam" id="PF07660">
    <property type="entry name" value="STN"/>
    <property type="match status" value="1"/>
</dbReference>
<evidence type="ECO:0000256" key="11">
    <source>
        <dbReference type="ARBA" id="ARBA00023237"/>
    </source>
</evidence>
<evidence type="ECO:0000313" key="16">
    <source>
        <dbReference type="EMBL" id="GAA4432804.1"/>
    </source>
</evidence>
<dbReference type="InterPro" id="IPR023996">
    <property type="entry name" value="TonB-dep_OMP_SusC/RagA"/>
</dbReference>
<evidence type="ECO:0000256" key="7">
    <source>
        <dbReference type="ARBA" id="ARBA00023004"/>
    </source>
</evidence>
<keyword evidence="4" id="KW-0406">Ion transport</keyword>
<evidence type="ECO:0000256" key="6">
    <source>
        <dbReference type="ARBA" id="ARBA00022729"/>
    </source>
</evidence>
<dbReference type="InterPro" id="IPR037066">
    <property type="entry name" value="Plug_dom_sf"/>
</dbReference>
<dbReference type="InterPro" id="IPR011662">
    <property type="entry name" value="Secretin/TonB_short_N"/>
</dbReference>
<dbReference type="Proteomes" id="UP001500552">
    <property type="component" value="Unassembled WGS sequence"/>
</dbReference>
<keyword evidence="6 14" id="KW-0732">Signal</keyword>
<evidence type="ECO:0000256" key="9">
    <source>
        <dbReference type="ARBA" id="ARBA00023136"/>
    </source>
</evidence>
<dbReference type="RefSeq" id="WP_345158958.1">
    <property type="nucleotide sequence ID" value="NZ_BAABHC010000014.1"/>
</dbReference>
<dbReference type="InterPro" id="IPR039426">
    <property type="entry name" value="TonB-dep_rcpt-like"/>
</dbReference>
<dbReference type="PROSITE" id="PS52016">
    <property type="entry name" value="TONB_DEPENDENT_REC_3"/>
    <property type="match status" value="1"/>
</dbReference>
<dbReference type="Gene3D" id="2.40.170.20">
    <property type="entry name" value="TonB-dependent receptor, beta-barrel domain"/>
    <property type="match status" value="1"/>
</dbReference>
<keyword evidence="4" id="KW-0410">Iron transport</keyword>
<evidence type="ECO:0000256" key="14">
    <source>
        <dbReference type="SAM" id="SignalP"/>
    </source>
</evidence>
<evidence type="ECO:0000256" key="3">
    <source>
        <dbReference type="ARBA" id="ARBA00022452"/>
    </source>
</evidence>
<dbReference type="SUPFAM" id="SSF49464">
    <property type="entry name" value="Carboxypeptidase regulatory domain-like"/>
    <property type="match status" value="1"/>
</dbReference>
<dbReference type="InterPro" id="IPR023997">
    <property type="entry name" value="TonB-dep_OMP_SusC/RagA_CS"/>
</dbReference>
<dbReference type="EMBL" id="BAABHC010000014">
    <property type="protein sequence ID" value="GAA4432804.1"/>
    <property type="molecule type" value="Genomic_DNA"/>
</dbReference>
<feature type="chain" id="PRO_5047164015" evidence="14">
    <location>
        <begin position="33"/>
        <end position="1151"/>
    </location>
</feature>
<sequence>MENNFYYLLKGGARKALSVALTLLATVFFASAADTALSEADMQKARVTLSLTEAPLKEFIQSVETQTPFRFTFDEKELTGKKVITVKARNEPLDKVLTRIAAEAGLEFKLINNNIHIRLSPAHKTLPANMPAARAQAQAPVTGRVTDNSGTGLPGVSIAVKGSSRGTVTDASGNFSLSASPGDVLVLSYIGYETKEVTVGNQSTLNVVLGEDAEALQEVVVTALGIKREAKKLGYATATVDTEALLSSRSTNVGNNLVGKVSGVNVQAPATGPGGSSKIRIRGQSSFGGNNSPLIVVNGVPINNSAGGRGNGAGEGFAGEAMSDTGDGLQSINPEDIESMTVLKGAAAAALYGFRAKDGAIIITTKSGKNQTGIGITVSSTVQADRALDFTDFQYEYGQGEGGVRPQSVSDARSSGVWSFGERFDGQPTWQVDGEQHPYVPFKDRTHAFYQTGLMLQNSVALAGGNEQGSFRVSFSDTDSDAIIEKSGFNRRSVNLGVNYNLTDKLSTQVNANYSNEYNKNPPVVSQQDYNINSTLYTLANSIDPRWMEDAYKDPVTGREINPARFTNRTNMYWTINERFENRKRDRLFGNVSLRYELTPWLYVQGRAGQDFFSVDHEVNRPTGTAFLPPPSTTGFNGNYYRDKETFRELNLDFLVGANREFGDFSVDATFGGNSMEQTSQTLSTSVTNFYVRDLYTINNGQVKEPDFDYYRKKVNSLYGTVDFGFREYLFITLTGRNDWFSTLNPESNSYLYPSVSTSFVFSQAFASSLPTWISFGKLRAAYAEVGGDTDPYTNQLFYSLNNNTLNGVPLGTIAGSTSPNPNLRPLKVKEAEVGLELKVFDNRINLDVAAYRKNTEDEILNVDISNASGYGQTKVNVGRLRNEGVEMLLGFMPVRNASLTWETALNLTYNKSEVLELANNQQRIDVGTGEFIGIVSHEVGKPLGSLRGVDFRRDDQGNVVTSEGRMLGGEIVTYGSAVPTHTGGWLNTVNFKGFRLFTQVDFKAGHKMLSNSNFNWYRHGLHKATLEGREGGVIYPSVTPTGEPNITAVLPGTFYNGVRSFSIATPFVYNASFVRWRTVSLGYDLTKFLSGTFIKGLNLNAYVNNVLMIKKYVDNLDPESQFSASDNLAGLEGHSLPTTRSYGLNVNIKL</sequence>
<protein>
    <submittedName>
        <fullName evidence="16">SusC/RagA family TonB-linked outer membrane protein</fullName>
    </submittedName>
</protein>
<evidence type="ECO:0000256" key="10">
    <source>
        <dbReference type="ARBA" id="ARBA00023170"/>
    </source>
</evidence>
<dbReference type="Pfam" id="PF13715">
    <property type="entry name" value="CarbopepD_reg_2"/>
    <property type="match status" value="1"/>
</dbReference>
<dbReference type="InterPro" id="IPR012910">
    <property type="entry name" value="Plug_dom"/>
</dbReference>
<evidence type="ECO:0000256" key="1">
    <source>
        <dbReference type="ARBA" id="ARBA00004571"/>
    </source>
</evidence>
<keyword evidence="10" id="KW-0675">Receptor</keyword>
<evidence type="ECO:0000256" key="5">
    <source>
        <dbReference type="ARBA" id="ARBA00022692"/>
    </source>
</evidence>
<dbReference type="PANTHER" id="PTHR30069">
    <property type="entry name" value="TONB-DEPENDENT OUTER MEMBRANE RECEPTOR"/>
    <property type="match status" value="1"/>
</dbReference>
<feature type="domain" description="Secretin/TonB short N-terminal" evidence="15">
    <location>
        <begin position="69"/>
        <end position="122"/>
    </location>
</feature>
<dbReference type="SMART" id="SM00965">
    <property type="entry name" value="STN"/>
    <property type="match status" value="1"/>
</dbReference>
<dbReference type="InterPro" id="IPR000531">
    <property type="entry name" value="Beta-barrel_TonB"/>
</dbReference>
<evidence type="ECO:0000256" key="8">
    <source>
        <dbReference type="ARBA" id="ARBA00023077"/>
    </source>
</evidence>
<evidence type="ECO:0000313" key="17">
    <source>
        <dbReference type="Proteomes" id="UP001500552"/>
    </source>
</evidence>
<keyword evidence="3 12" id="KW-1134">Transmembrane beta strand</keyword>